<evidence type="ECO:0000256" key="1">
    <source>
        <dbReference type="ARBA" id="ARBA00006547"/>
    </source>
</evidence>
<dbReference type="PANTHER" id="PTHR11786">
    <property type="entry name" value="N-HYDROXYARYLAMINE O-ACETYLTRANSFERASE"/>
    <property type="match status" value="1"/>
</dbReference>
<dbReference type="InterPro" id="IPR001447">
    <property type="entry name" value="Arylamine_N-AcTrfase"/>
</dbReference>
<dbReference type="PANTHER" id="PTHR11786:SF0">
    <property type="entry name" value="ARYLAMINE N-ACETYLTRANSFERASE 4-RELATED"/>
    <property type="match status" value="1"/>
</dbReference>
<dbReference type="AlphaFoldDB" id="A0AAU8K5B8"/>
<gene>
    <name evidence="3" type="ORF">ABWK59_29070</name>
</gene>
<dbReference type="PRINTS" id="PR01543">
    <property type="entry name" value="ANATRNSFRASE"/>
</dbReference>
<accession>A0AAU8K5B8</accession>
<evidence type="ECO:0000313" key="3">
    <source>
        <dbReference type="EMBL" id="XCM82675.1"/>
    </source>
</evidence>
<comment type="similarity">
    <text evidence="1 2">Belongs to the arylamine N-acetyltransferase family.</text>
</comment>
<dbReference type="SUPFAM" id="SSF54001">
    <property type="entry name" value="Cysteine proteinases"/>
    <property type="match status" value="1"/>
</dbReference>
<dbReference type="Pfam" id="PF00797">
    <property type="entry name" value="Acetyltransf_2"/>
    <property type="match status" value="1"/>
</dbReference>
<evidence type="ECO:0000256" key="2">
    <source>
        <dbReference type="RuleBase" id="RU003452"/>
    </source>
</evidence>
<sequence>MDRTTRTGTLSDAQADAYLARIGAVRPEKADAAALAAVQRAHLAAVPFENLSIHLGEAIDLDPDALFEKIVTRRRGGFCYELNGLFAELLRALGYRVELLSARVSGDGRWGPPFDHLALRVELDEPWLADVGFGRFSQEPLRLDSRDGQADPGGEFRVVESGDGPDGRDLDVLMDGEPQYRLDRRPYRLEDFKPTCWWQATSPESHFTRRTTCSLLTPDGRITLSGNRLIRTPVDGERTEVHLGEAEILTAYRTHFGIELTRLPQV</sequence>
<reference evidence="3" key="1">
    <citation type="submission" date="2024-06" db="EMBL/GenBank/DDBJ databases">
        <title>The genome sequences of Kitasatospora sp. strain HUAS MG31.</title>
        <authorList>
            <person name="Mo P."/>
        </authorList>
    </citation>
    <scope>NUCLEOTIDE SEQUENCE</scope>
    <source>
        <strain evidence="3">HUAS MG31</strain>
    </source>
</reference>
<protein>
    <submittedName>
        <fullName evidence="3">Arylamine N-acetyltransferase</fullName>
    </submittedName>
</protein>
<dbReference type="EMBL" id="CP159872">
    <property type="protein sequence ID" value="XCM82675.1"/>
    <property type="molecule type" value="Genomic_DNA"/>
</dbReference>
<dbReference type="GO" id="GO:0016407">
    <property type="term" value="F:acetyltransferase activity"/>
    <property type="evidence" value="ECO:0007669"/>
    <property type="project" value="InterPro"/>
</dbReference>
<name>A0AAU8K5B8_9ACTN</name>
<dbReference type="Gene3D" id="3.30.2140.10">
    <property type="entry name" value="Arylamine N-acetyltransferase"/>
    <property type="match status" value="1"/>
</dbReference>
<dbReference type="Gene3D" id="2.40.128.150">
    <property type="entry name" value="Cysteine proteinases"/>
    <property type="match status" value="1"/>
</dbReference>
<proteinExistence type="inferred from homology"/>
<organism evidence="3">
    <name type="scientific">Kitasatospora camelliae</name>
    <dbReference type="NCBI Taxonomy" id="3156397"/>
    <lineage>
        <taxon>Bacteria</taxon>
        <taxon>Bacillati</taxon>
        <taxon>Actinomycetota</taxon>
        <taxon>Actinomycetes</taxon>
        <taxon>Kitasatosporales</taxon>
        <taxon>Streptomycetaceae</taxon>
        <taxon>Kitasatospora</taxon>
    </lineage>
</organism>
<dbReference type="RefSeq" id="WP_354643607.1">
    <property type="nucleotide sequence ID" value="NZ_CP159872.1"/>
</dbReference>
<dbReference type="KEGG" id="kcm:ABWK59_29070"/>
<dbReference type="InterPro" id="IPR038765">
    <property type="entry name" value="Papain-like_cys_pep_sf"/>
</dbReference>